<dbReference type="Pfam" id="PF02601">
    <property type="entry name" value="Exonuc_VII_L"/>
    <property type="match status" value="1"/>
</dbReference>
<keyword evidence="1 5" id="KW-0963">Cytoplasm</keyword>
<dbReference type="EMBL" id="CP002659">
    <property type="protein sequence ID" value="AEC02008.1"/>
    <property type="molecule type" value="Genomic_DNA"/>
</dbReference>
<evidence type="ECO:0000256" key="4">
    <source>
        <dbReference type="ARBA" id="ARBA00022839"/>
    </source>
</evidence>
<evidence type="ECO:0000256" key="2">
    <source>
        <dbReference type="ARBA" id="ARBA00022722"/>
    </source>
</evidence>
<feature type="domain" description="Exonuclease VII large subunit C-terminal" evidence="7">
    <location>
        <begin position="128"/>
        <end position="343"/>
    </location>
</feature>
<dbReference type="eggNOG" id="COG1570">
    <property type="taxonomic scope" value="Bacteria"/>
</dbReference>
<evidence type="ECO:0000256" key="5">
    <source>
        <dbReference type="HAMAP-Rule" id="MF_00378"/>
    </source>
</evidence>
<keyword evidence="3 5" id="KW-0378">Hydrolase</keyword>
<comment type="catalytic activity">
    <reaction evidence="5 6">
        <text>Exonucleolytic cleavage in either 5'- to 3'- or 3'- to 5'-direction to yield nucleoside 5'-phosphates.</text>
        <dbReference type="EC" id="3.1.11.6"/>
    </reaction>
</comment>
<evidence type="ECO:0000313" key="9">
    <source>
        <dbReference type="EMBL" id="AEC02008.1"/>
    </source>
</evidence>
<evidence type="ECO:0000313" key="10">
    <source>
        <dbReference type="Proteomes" id="UP000007939"/>
    </source>
</evidence>
<protein>
    <recommendedName>
        <fullName evidence="5">Exodeoxyribonuclease 7 large subunit</fullName>
        <ecNumber evidence="5">3.1.11.6</ecNumber>
    </recommendedName>
    <alternativeName>
        <fullName evidence="5">Exodeoxyribonuclease VII large subunit</fullName>
        <shortName evidence="5">Exonuclease VII large subunit</shortName>
    </alternativeName>
</protein>
<comment type="subcellular location">
    <subcellularLocation>
        <location evidence="5 6">Cytoplasm</location>
    </subcellularLocation>
</comment>
<evidence type="ECO:0000256" key="1">
    <source>
        <dbReference type="ARBA" id="ARBA00022490"/>
    </source>
</evidence>
<name>F4GHA9_PARC1</name>
<dbReference type="PANTHER" id="PTHR30008:SF0">
    <property type="entry name" value="EXODEOXYRIBONUCLEASE 7 LARGE SUBUNIT"/>
    <property type="match status" value="1"/>
</dbReference>
<dbReference type="PANTHER" id="PTHR30008">
    <property type="entry name" value="EXODEOXYRIBONUCLEASE 7 LARGE SUBUNIT"/>
    <property type="match status" value="1"/>
</dbReference>
<dbReference type="AlphaFoldDB" id="F4GHA9"/>
<dbReference type="Proteomes" id="UP000007939">
    <property type="component" value="Chromosome"/>
</dbReference>
<dbReference type="InterPro" id="IPR025824">
    <property type="entry name" value="OB-fold_nuc-bd_dom"/>
</dbReference>
<dbReference type="GO" id="GO:0005737">
    <property type="term" value="C:cytoplasm"/>
    <property type="evidence" value="ECO:0007669"/>
    <property type="project" value="UniProtKB-SubCell"/>
</dbReference>
<gene>
    <name evidence="5" type="primary">xseA</name>
    <name evidence="9" type="ordered locus">Spico_0783</name>
</gene>
<dbReference type="CDD" id="cd04489">
    <property type="entry name" value="ExoVII_LU_OBF"/>
    <property type="match status" value="1"/>
</dbReference>
<evidence type="ECO:0000256" key="6">
    <source>
        <dbReference type="RuleBase" id="RU004355"/>
    </source>
</evidence>
<keyword evidence="2 5" id="KW-0540">Nuclease</keyword>
<dbReference type="HAMAP" id="MF_00378">
    <property type="entry name" value="Exonuc_7_L"/>
    <property type="match status" value="1"/>
</dbReference>
<reference evidence="9 10" key="2">
    <citation type="journal article" date="2012" name="Stand. Genomic Sci.">
        <title>Complete genome sequence of the termite hindgut bacterium Spirochaeta coccoides type strain (SPN1(T)), reclassification in the genus Sphaerochaeta as Sphaerochaeta coccoides comb. nov. and emendations of the family Spirochaetaceae and the genus Sphaerochaeta.</title>
        <authorList>
            <person name="Abt B."/>
            <person name="Han C."/>
            <person name="Scheuner C."/>
            <person name="Lu M."/>
            <person name="Lapidus A."/>
            <person name="Nolan M."/>
            <person name="Lucas S."/>
            <person name="Hammon N."/>
            <person name="Deshpande S."/>
            <person name="Cheng J.F."/>
            <person name="Tapia R."/>
            <person name="Goodwin L.A."/>
            <person name="Pitluck S."/>
            <person name="Liolios K."/>
            <person name="Pagani I."/>
            <person name="Ivanova N."/>
            <person name="Mavromatis K."/>
            <person name="Mikhailova N."/>
            <person name="Huntemann M."/>
            <person name="Pati A."/>
            <person name="Chen A."/>
            <person name="Palaniappan K."/>
            <person name="Land M."/>
            <person name="Hauser L."/>
            <person name="Brambilla E.M."/>
            <person name="Rohde M."/>
            <person name="Spring S."/>
            <person name="Gronow S."/>
            <person name="Goker M."/>
            <person name="Woyke T."/>
            <person name="Bristow J."/>
            <person name="Eisen J.A."/>
            <person name="Markowitz V."/>
            <person name="Hugenholtz P."/>
            <person name="Kyrpides N.C."/>
            <person name="Klenk H.P."/>
            <person name="Detter J.C."/>
        </authorList>
    </citation>
    <scope>NUCLEOTIDE SEQUENCE [LARGE SCALE GENOMIC DNA]</scope>
    <source>
        <strain evidence="10">ATCC BAA-1237 / DSM 17374 / SPN1</strain>
    </source>
</reference>
<sequence length="404" mass="44287">MDNAGLFPSLSLSVSELTSLIKKTLAGGFYDLNVEGEISNFRPSSSGHWYFTLKDADAMLSAVMFRGKASMLDFFPRDGEMVVVTGAIDVYEKRGTYQIICSSMTRVGEGNLQARLEQLKNHYASLGYFDPASKKSIPPDPQRVAVVTSESGAALHDILQVLGRRAAGLDVVILPTRVQGDEAAASIATRIRQADRFLLGDVIIVARGGGSLEDLMPFSDPSVIEAIHDCALPVISAVGHEIDWMLSDYVADIRAPTPSAAAELVSASRSERLEKLRAVRSTLVHLIQNRLSEARMLLSQASPRTLSERLVSRIEQNRYLLDDMDMRMKETLLHRFEQARRTLASHTAQLQALSPQSILERGYAVITDTMTGQNMTSATQLAGEKDITIHLHDGSVAATTRRTK</sequence>
<dbReference type="InterPro" id="IPR003753">
    <property type="entry name" value="Exonuc_VII_L"/>
</dbReference>
<keyword evidence="4 5" id="KW-0269">Exonuclease</keyword>
<dbReference type="KEGG" id="scc:Spico_0783"/>
<keyword evidence="10" id="KW-1185">Reference proteome</keyword>
<proteinExistence type="inferred from homology"/>
<comment type="subunit">
    <text evidence="5">Heterooligomer composed of large and small subunits.</text>
</comment>
<dbReference type="InterPro" id="IPR020579">
    <property type="entry name" value="Exonuc_VII_lsu_C"/>
</dbReference>
<reference evidence="10" key="1">
    <citation type="submission" date="2011-04" db="EMBL/GenBank/DDBJ databases">
        <title>The complete genome of Spirochaeta coccoides DSM 17374.</title>
        <authorList>
            <person name="Lucas S."/>
            <person name="Copeland A."/>
            <person name="Lapidus A."/>
            <person name="Bruce D."/>
            <person name="Goodwin L."/>
            <person name="Pitluck S."/>
            <person name="Peters L."/>
            <person name="Kyrpides N."/>
            <person name="Mavromatis K."/>
            <person name="Pagani I."/>
            <person name="Ivanova N."/>
            <person name="Ovchinnikova G."/>
            <person name="Lu M."/>
            <person name="Detter J.C."/>
            <person name="Tapia R."/>
            <person name="Han C."/>
            <person name="Land M."/>
            <person name="Hauser L."/>
            <person name="Markowitz V."/>
            <person name="Cheng J.-F."/>
            <person name="Hugenholtz P."/>
            <person name="Woyke T."/>
            <person name="Wu D."/>
            <person name="Spring S."/>
            <person name="Schroeder M."/>
            <person name="Brambilla E."/>
            <person name="Klenk H.-P."/>
            <person name="Eisen J.A."/>
        </authorList>
    </citation>
    <scope>NUCLEOTIDE SEQUENCE [LARGE SCALE GENOMIC DNA]</scope>
    <source>
        <strain evidence="10">ATCC BAA-1237 / DSM 17374 / SPN1</strain>
    </source>
</reference>
<organism evidence="9 10">
    <name type="scientific">Parasphaerochaeta coccoides (strain ATCC BAA-1237 / DSM 17374 / SPN1)</name>
    <name type="common">Sphaerochaeta coccoides</name>
    <dbReference type="NCBI Taxonomy" id="760011"/>
    <lineage>
        <taxon>Bacteria</taxon>
        <taxon>Pseudomonadati</taxon>
        <taxon>Spirochaetota</taxon>
        <taxon>Spirochaetia</taxon>
        <taxon>Spirochaetales</taxon>
        <taxon>Sphaerochaetaceae</taxon>
        <taxon>Parasphaerochaeta</taxon>
    </lineage>
</organism>
<dbReference type="GO" id="GO:0009318">
    <property type="term" value="C:exodeoxyribonuclease VII complex"/>
    <property type="evidence" value="ECO:0007669"/>
    <property type="project" value="UniProtKB-UniRule"/>
</dbReference>
<evidence type="ECO:0000259" key="7">
    <source>
        <dbReference type="Pfam" id="PF02601"/>
    </source>
</evidence>
<dbReference type="Pfam" id="PF13742">
    <property type="entry name" value="tRNA_anti_2"/>
    <property type="match status" value="1"/>
</dbReference>
<dbReference type="NCBIfam" id="TIGR00237">
    <property type="entry name" value="xseA"/>
    <property type="match status" value="1"/>
</dbReference>
<comment type="similarity">
    <text evidence="5 6">Belongs to the XseA family.</text>
</comment>
<dbReference type="HOGENOM" id="CLU_023625_2_0_12"/>
<dbReference type="GO" id="GO:0003676">
    <property type="term" value="F:nucleic acid binding"/>
    <property type="evidence" value="ECO:0007669"/>
    <property type="project" value="InterPro"/>
</dbReference>
<dbReference type="STRING" id="760011.Spico_0783"/>
<dbReference type="EC" id="3.1.11.6" evidence="5"/>
<accession>F4GHA9</accession>
<dbReference type="GO" id="GO:0008855">
    <property type="term" value="F:exodeoxyribonuclease VII activity"/>
    <property type="evidence" value="ECO:0007669"/>
    <property type="project" value="UniProtKB-UniRule"/>
</dbReference>
<comment type="function">
    <text evidence="5">Bidirectionally degrades single-stranded DNA into large acid-insoluble oligonucleotides, which are then degraded further into small acid-soluble oligonucleotides.</text>
</comment>
<dbReference type="RefSeq" id="WP_013739404.1">
    <property type="nucleotide sequence ID" value="NC_015436.1"/>
</dbReference>
<dbReference type="GO" id="GO:0006308">
    <property type="term" value="P:DNA catabolic process"/>
    <property type="evidence" value="ECO:0007669"/>
    <property type="project" value="UniProtKB-UniRule"/>
</dbReference>
<evidence type="ECO:0000256" key="3">
    <source>
        <dbReference type="ARBA" id="ARBA00022801"/>
    </source>
</evidence>
<feature type="domain" description="OB-fold nucleic acid binding" evidence="8">
    <location>
        <begin position="12"/>
        <end position="104"/>
    </location>
</feature>
<evidence type="ECO:0000259" key="8">
    <source>
        <dbReference type="Pfam" id="PF13742"/>
    </source>
</evidence>